<keyword evidence="3" id="KW-1185">Reference proteome</keyword>
<evidence type="ECO:0000256" key="1">
    <source>
        <dbReference type="SAM" id="MobiDB-lite"/>
    </source>
</evidence>
<evidence type="ECO:0000313" key="3">
    <source>
        <dbReference type="Proteomes" id="UP001295444"/>
    </source>
</evidence>
<sequence length="135" mass="14365">MDTKAEPETTLEDQRHWLHASAAATNQNGGGGGTQDCADWYRSDTSEQVPHPTGDMKGSAPVTQRDFRNLITEIKGLLAADVAVIKVDLQAVTDRVTTSEGPKTDPAQRTSSQARDPKTVVPSTSGMLPFSSPGT</sequence>
<protein>
    <submittedName>
        <fullName evidence="2">Uncharacterized protein</fullName>
    </submittedName>
</protein>
<accession>A0AAD1RWE1</accession>
<feature type="region of interest" description="Disordered" evidence="1">
    <location>
        <begin position="19"/>
        <end position="62"/>
    </location>
</feature>
<evidence type="ECO:0000313" key="2">
    <source>
        <dbReference type="EMBL" id="CAH2282504.1"/>
    </source>
</evidence>
<feature type="region of interest" description="Disordered" evidence="1">
    <location>
        <begin position="93"/>
        <end position="135"/>
    </location>
</feature>
<name>A0AAD1RWE1_PELCU</name>
<reference evidence="2" key="1">
    <citation type="submission" date="2022-03" db="EMBL/GenBank/DDBJ databases">
        <authorList>
            <person name="Alioto T."/>
            <person name="Alioto T."/>
            <person name="Gomez Garrido J."/>
        </authorList>
    </citation>
    <scope>NUCLEOTIDE SEQUENCE</scope>
</reference>
<feature type="compositionally biased region" description="Polar residues" evidence="1">
    <location>
        <begin position="95"/>
        <end position="114"/>
    </location>
</feature>
<gene>
    <name evidence="2" type="ORF">PECUL_23A028194</name>
</gene>
<dbReference type="AlphaFoldDB" id="A0AAD1RWE1"/>
<dbReference type="Proteomes" id="UP001295444">
    <property type="component" value="Chromosome 04"/>
</dbReference>
<proteinExistence type="predicted"/>
<feature type="compositionally biased region" description="Polar residues" evidence="1">
    <location>
        <begin position="121"/>
        <end position="135"/>
    </location>
</feature>
<organism evidence="2 3">
    <name type="scientific">Pelobates cultripes</name>
    <name type="common">Western spadefoot toad</name>
    <dbReference type="NCBI Taxonomy" id="61616"/>
    <lineage>
        <taxon>Eukaryota</taxon>
        <taxon>Metazoa</taxon>
        <taxon>Chordata</taxon>
        <taxon>Craniata</taxon>
        <taxon>Vertebrata</taxon>
        <taxon>Euteleostomi</taxon>
        <taxon>Amphibia</taxon>
        <taxon>Batrachia</taxon>
        <taxon>Anura</taxon>
        <taxon>Pelobatoidea</taxon>
        <taxon>Pelobatidae</taxon>
        <taxon>Pelobates</taxon>
    </lineage>
</organism>
<dbReference type="EMBL" id="OW240915">
    <property type="protein sequence ID" value="CAH2282504.1"/>
    <property type="molecule type" value="Genomic_DNA"/>
</dbReference>